<organism evidence="1">
    <name type="scientific">Aeromonas hydrophila</name>
    <dbReference type="NCBI Taxonomy" id="644"/>
    <lineage>
        <taxon>Bacteria</taxon>
        <taxon>Pseudomonadati</taxon>
        <taxon>Pseudomonadota</taxon>
        <taxon>Gammaproteobacteria</taxon>
        <taxon>Aeromonadales</taxon>
        <taxon>Aeromonadaceae</taxon>
        <taxon>Aeromonas</taxon>
    </lineage>
</organism>
<proteinExistence type="predicted"/>
<accession>A0A926FMB4</accession>
<dbReference type="AlphaFoldDB" id="A0A926FMB4"/>
<sequence>MTQFAANNQRAMNMLKMSASAAGRGIDALGNRYVALGAAVVGGSAVRGFSQLDRRISVSPSLPR</sequence>
<name>A0A926FMB4_AERHY</name>
<dbReference type="EMBL" id="JACLAN010000013">
    <property type="protein sequence ID" value="MBC8674279.1"/>
    <property type="molecule type" value="Genomic_DNA"/>
</dbReference>
<protein>
    <submittedName>
        <fullName evidence="1">Uncharacterized protein</fullName>
    </submittedName>
</protein>
<gene>
    <name evidence="1" type="ORF">H2136_20175</name>
</gene>
<evidence type="ECO:0000313" key="1">
    <source>
        <dbReference type="EMBL" id="MBC8674279.1"/>
    </source>
</evidence>
<reference evidence="1" key="1">
    <citation type="submission" date="2020-07" db="EMBL/GenBank/DDBJ databases">
        <title>Carbapenem Resistant Aeromonas hydrophila Carrying blacphA7 Isolated from Two Solid Organ Transplant Patients.</title>
        <authorList>
            <person name="Hilt E."/>
            <person name="Fitzwater S.P."/>
            <person name="Ward K."/>
            <person name="De St Maurice A."/>
            <person name="Chandrasekaran S."/>
            <person name="Garner O.B."/>
            <person name="Yang S."/>
        </authorList>
    </citation>
    <scope>NUCLEOTIDE SEQUENCE</scope>
    <source>
        <strain evidence="1">B-1</strain>
    </source>
</reference>
<comment type="caution">
    <text evidence="1">The sequence shown here is derived from an EMBL/GenBank/DDBJ whole genome shotgun (WGS) entry which is preliminary data.</text>
</comment>